<dbReference type="InterPro" id="IPR007074">
    <property type="entry name" value="LicD/FKTN/FKRP_NTP_transf"/>
</dbReference>
<name>A0ABS5WXE3_9RHOB</name>
<dbReference type="Proteomes" id="UP000763802">
    <property type="component" value="Unassembled WGS sequence"/>
</dbReference>
<dbReference type="Pfam" id="PF04991">
    <property type="entry name" value="LicD"/>
    <property type="match status" value="1"/>
</dbReference>
<dbReference type="EMBL" id="JAHHDY010000017">
    <property type="protein sequence ID" value="MBT3142480.1"/>
    <property type="molecule type" value="Genomic_DNA"/>
</dbReference>
<protein>
    <submittedName>
        <fullName evidence="2">LicD family protein</fullName>
    </submittedName>
</protein>
<reference evidence="2 3" key="1">
    <citation type="submission" date="2021-05" db="EMBL/GenBank/DDBJ databases">
        <title>Draft genomes of marine bacteria isolated from model chitin particles.</title>
        <authorList>
            <person name="Datta M.S."/>
            <person name="Schwartzman J.A."/>
            <person name="Cordero O."/>
        </authorList>
    </citation>
    <scope>NUCLEOTIDE SEQUENCE [LARGE SCALE GENOMIC DNA]</scope>
    <source>
        <strain evidence="2 3">4E07</strain>
    </source>
</reference>
<comment type="caution">
    <text evidence="2">The sequence shown here is derived from an EMBL/GenBank/DDBJ whole genome shotgun (WGS) entry which is preliminary data.</text>
</comment>
<organism evidence="2 3">
    <name type="scientific">Falsiruegeria litorea</name>
    <dbReference type="NCBI Taxonomy" id="1280831"/>
    <lineage>
        <taxon>Bacteria</taxon>
        <taxon>Pseudomonadati</taxon>
        <taxon>Pseudomonadota</taxon>
        <taxon>Alphaproteobacteria</taxon>
        <taxon>Rhodobacterales</taxon>
        <taxon>Roseobacteraceae</taxon>
        <taxon>Falsiruegeria</taxon>
    </lineage>
</organism>
<gene>
    <name evidence="2" type="ORF">KL867_15545</name>
</gene>
<keyword evidence="3" id="KW-1185">Reference proteome</keyword>
<evidence type="ECO:0000313" key="3">
    <source>
        <dbReference type="Proteomes" id="UP000763802"/>
    </source>
</evidence>
<dbReference type="PANTHER" id="PTHR13627">
    <property type="entry name" value="FUKUTIN RELATED PROTEIN"/>
    <property type="match status" value="1"/>
</dbReference>
<dbReference type="InterPro" id="IPR052613">
    <property type="entry name" value="LicD_transferase"/>
</dbReference>
<accession>A0ABS5WXE3</accession>
<dbReference type="PANTHER" id="PTHR13627:SF31">
    <property type="entry name" value="RIBITOL 5-PHOSPHATE TRANSFERASE FKRP"/>
    <property type="match status" value="1"/>
</dbReference>
<sequence>MANLTTKGRTSIITHHTSDGSATLLERLKFHGVPETGSLKLSGIVVFANDFGPSPKVELRFEDNVVPLTFSQSAGVSRKLDGQSNSAQSRIEEIIIPEGAATMDLVVHCEQSGEPQKILKLVDQKFAQPSDDLRQIHQDALAMTHESSFKEARQLNRSLKSVSDEYSNLPEYLEARVLISSKLKIMPTRTVKQMIKLRGVRTVNDDSEKFEAFAEKLSTLLNGVNLSHHGFASGFGSDENHDSIWDHIRQLSVELEKEGLSVFINSGTLLGYVRSKKLIEHDDDIDLAVVLSANSVSEVVREWVALEATLERLDLLDHVNNEIVKHKGFYKLRTIGDYQVDLFPAWEVDGKFFVWPHTFGNLDREDVLPLEETNIDGVKMPARPSRMLKLNYGDDWMIPNKFWSFNWSKAKTRFSEFLAQLDIVRAEGRK</sequence>
<dbReference type="RefSeq" id="WP_215194001.1">
    <property type="nucleotide sequence ID" value="NZ_JAHHDY010000017.1"/>
</dbReference>
<feature type="domain" description="LicD/FKTN/FKRP nucleotidyltransferase" evidence="1">
    <location>
        <begin position="256"/>
        <end position="289"/>
    </location>
</feature>
<proteinExistence type="predicted"/>
<evidence type="ECO:0000313" key="2">
    <source>
        <dbReference type="EMBL" id="MBT3142480.1"/>
    </source>
</evidence>
<evidence type="ECO:0000259" key="1">
    <source>
        <dbReference type="Pfam" id="PF04991"/>
    </source>
</evidence>